<dbReference type="Pfam" id="PF09587">
    <property type="entry name" value="PGA_cap"/>
    <property type="match status" value="1"/>
</dbReference>
<feature type="compositionally biased region" description="Polar residues" evidence="1">
    <location>
        <begin position="702"/>
        <end position="731"/>
    </location>
</feature>
<accession>A0A178MDK4</accession>
<dbReference type="PANTHER" id="PTHR33393:SF13">
    <property type="entry name" value="PGA BIOSYNTHESIS PROTEIN CAPA"/>
    <property type="match status" value="1"/>
</dbReference>
<dbReference type="PANTHER" id="PTHR33393">
    <property type="entry name" value="POLYGLUTAMINE SYNTHESIS ACCESSORY PROTEIN RV0574C-RELATED"/>
    <property type="match status" value="1"/>
</dbReference>
<gene>
    <name evidence="5" type="ORF">A6A03_13275</name>
</gene>
<keyword evidence="2" id="KW-0472">Membrane</keyword>
<feature type="chain" id="PRO_5008091866" evidence="3">
    <location>
        <begin position="24"/>
        <end position="884"/>
    </location>
</feature>
<evidence type="ECO:0000256" key="1">
    <source>
        <dbReference type="SAM" id="MobiDB-lite"/>
    </source>
</evidence>
<evidence type="ECO:0000313" key="5">
    <source>
        <dbReference type="EMBL" id="OAN46108.1"/>
    </source>
</evidence>
<dbReference type="EMBL" id="LWQS01000048">
    <property type="protein sequence ID" value="OAN46108.1"/>
    <property type="molecule type" value="Genomic_DNA"/>
</dbReference>
<evidence type="ECO:0000259" key="4">
    <source>
        <dbReference type="SMART" id="SM00854"/>
    </source>
</evidence>
<feature type="region of interest" description="Disordered" evidence="1">
    <location>
        <begin position="788"/>
        <end position="876"/>
    </location>
</feature>
<feature type="compositionally biased region" description="Basic and acidic residues" evidence="1">
    <location>
        <begin position="839"/>
        <end position="848"/>
    </location>
</feature>
<sequence>MMSRLLLIFTILVTFITTPAAQAQPPAGPRWALNRCGAGDSVQYTLAVAGAITPDALLPGGIETPSYAESFAPLRPFLAAADLGLATLAGPLAGGPAPALAAALAESNLLLLGAAHPRLLDRGPAGVDATLQTLARYGIYQHGAAPGGETLPPFLKVTVPHPASPLTLGFLSATWGLGGNADPRGQINLLADAAGVLPAISSAIEQARRQTDLVVVMAAWGQPNDPDPAQARINAARNLIAAGADVVIGSIPGVTATVDWVRAGDREGLAIFSAGDLIGAAETPAVLMYVGVTRDADGAARVTGIRYLPITPGNGNRGPAPLPVAPRDLSALMGDPGQLQVIAPLPPTSKIEVCPPLFLPEAPETPITGDFARFYQTFGSDQRRDLLEAIALLGLPLGPVRRELAGDCRQEVAVLYTERQRLELHPANDWPNRVLGSHLGTVAFRLAYPDQAVTPRTDLNDPAAFAHPRFRAFYERYGGLSVFGYPISGALTERDPLSGRDLVVQYFERARFELDPVAPLPEQPIWQVRLGLLGREVGAQATSVLCPATVAPNATAPSAIATPTAPATSRNVAQSSSGGAEWMMPVIIVLGLAAVGLLLYMMYDFYRYIEQHPVASSRSSRSGYRSASPPPATEGAPAAAAEPWQNWLRNFSRRNKPTAAPPAEAIDDEQPTTSSGRSLLRLGDKPGNRERATRSGPAWRQPTRTASRQTQPSSAVTSQPTTSANVRQTDQWPAAADRPANRSHSAPGQPPHQPDPLGNNELDAWFDAPASVLRNGYEPARLEPVIDQPVDWNDLPPAERERWQMELGPLDDDTAADLPPAERERWQAELAAPEPEFDPDWHRAEPPDQPRATRRLDETELPADPTLGQRTGNDDDLLRKLLGL</sequence>
<organism evidence="5 6">
    <name type="scientific">Chloroflexus islandicus</name>
    <dbReference type="NCBI Taxonomy" id="1707952"/>
    <lineage>
        <taxon>Bacteria</taxon>
        <taxon>Bacillati</taxon>
        <taxon>Chloroflexota</taxon>
        <taxon>Chloroflexia</taxon>
        <taxon>Chloroflexales</taxon>
        <taxon>Chloroflexineae</taxon>
        <taxon>Chloroflexaceae</taxon>
        <taxon>Chloroflexus</taxon>
    </lineage>
</organism>
<keyword evidence="3" id="KW-0732">Signal</keyword>
<keyword evidence="6" id="KW-1185">Reference proteome</keyword>
<dbReference type="InterPro" id="IPR052169">
    <property type="entry name" value="CW_Biosynth-Accessory"/>
</dbReference>
<protein>
    <submittedName>
        <fullName evidence="5">Capsule biosynthesis protein</fullName>
    </submittedName>
</protein>
<name>A0A178MDK4_9CHLR</name>
<feature type="region of interest" description="Disordered" evidence="1">
    <location>
        <begin position="654"/>
        <end position="763"/>
    </location>
</feature>
<dbReference type="RefSeq" id="WP_066786294.1">
    <property type="nucleotide sequence ID" value="NZ_LWQS01000048.1"/>
</dbReference>
<comment type="caution">
    <text evidence="5">The sequence shown here is derived from an EMBL/GenBank/DDBJ whole genome shotgun (WGS) entry which is preliminary data.</text>
</comment>
<feature type="signal peptide" evidence="3">
    <location>
        <begin position="1"/>
        <end position="23"/>
    </location>
</feature>
<feature type="transmembrane region" description="Helical" evidence="2">
    <location>
        <begin position="582"/>
        <end position="603"/>
    </location>
</feature>
<proteinExistence type="predicted"/>
<keyword evidence="2" id="KW-0812">Transmembrane</keyword>
<dbReference type="InterPro" id="IPR019079">
    <property type="entry name" value="Capsule_synth_CapA"/>
</dbReference>
<dbReference type="SMART" id="SM00854">
    <property type="entry name" value="PGA_cap"/>
    <property type="match status" value="1"/>
</dbReference>
<dbReference type="OrthoDB" id="135928at2"/>
<dbReference type="STRING" id="1707952.A6A03_13275"/>
<keyword evidence="2" id="KW-1133">Transmembrane helix</keyword>
<evidence type="ECO:0000313" key="6">
    <source>
        <dbReference type="Proteomes" id="UP000078287"/>
    </source>
</evidence>
<feature type="compositionally biased region" description="Basic and acidic residues" evidence="1">
    <location>
        <begin position="682"/>
        <end position="693"/>
    </location>
</feature>
<dbReference type="Proteomes" id="UP000078287">
    <property type="component" value="Unassembled WGS sequence"/>
</dbReference>
<evidence type="ECO:0000256" key="2">
    <source>
        <dbReference type="SAM" id="Phobius"/>
    </source>
</evidence>
<feature type="domain" description="Capsule synthesis protein CapA" evidence="4">
    <location>
        <begin position="45"/>
        <end position="281"/>
    </location>
</feature>
<dbReference type="AlphaFoldDB" id="A0A178MDK4"/>
<feature type="region of interest" description="Disordered" evidence="1">
    <location>
        <begin position="617"/>
        <end position="640"/>
    </location>
</feature>
<evidence type="ECO:0000256" key="3">
    <source>
        <dbReference type="SAM" id="SignalP"/>
    </source>
</evidence>
<reference evidence="5 6" key="1">
    <citation type="submission" date="2016-04" db="EMBL/GenBank/DDBJ databases">
        <title>Chloroflexus islandicus sp. nov., a thermophilic filamentous anoxygenic phototrophic bacterium from geyser Strokkur (Iceland).</title>
        <authorList>
            <person name="Gaisin V.A."/>
            <person name="Kalashnikov A.M."/>
            <person name="Sukhacheva M.V."/>
            <person name="Grouzdev D.S."/>
            <person name="Ivanov T.M."/>
            <person name="Kuznetsov B."/>
            <person name="Gorlenko V.M."/>
        </authorList>
    </citation>
    <scope>NUCLEOTIDE SEQUENCE [LARGE SCALE GENOMIC DNA]</scope>
    <source>
        <strain evidence="6">isl-2</strain>
    </source>
</reference>